<dbReference type="PATRIC" id="fig|1440762.4.peg.892"/>
<dbReference type="GO" id="GO:0015074">
    <property type="term" value="P:DNA integration"/>
    <property type="evidence" value="ECO:0007669"/>
    <property type="project" value="InterPro"/>
</dbReference>
<gene>
    <name evidence="3" type="ORF">Y882_07510</name>
</gene>
<dbReference type="Proteomes" id="UP000035481">
    <property type="component" value="Unassembled WGS sequence"/>
</dbReference>
<dbReference type="RefSeq" id="WP_082120991.1">
    <property type="nucleotide sequence ID" value="NZ_JPLA01000019.1"/>
</dbReference>
<dbReference type="Gene3D" id="1.10.443.10">
    <property type="entry name" value="Intergrase catalytic core"/>
    <property type="match status" value="1"/>
</dbReference>
<name>A0A0G9H594_9GAMM</name>
<dbReference type="EMBL" id="JPLA01000019">
    <property type="protein sequence ID" value="KLD64399.1"/>
    <property type="molecule type" value="Genomic_DNA"/>
</dbReference>
<dbReference type="GO" id="GO:0006310">
    <property type="term" value="P:DNA recombination"/>
    <property type="evidence" value="ECO:0007669"/>
    <property type="project" value="UniProtKB-KW"/>
</dbReference>
<accession>A0A0G9H594</accession>
<dbReference type="GO" id="GO:0003677">
    <property type="term" value="F:DNA binding"/>
    <property type="evidence" value="ECO:0007669"/>
    <property type="project" value="InterPro"/>
</dbReference>
<dbReference type="OrthoDB" id="6056902at2"/>
<dbReference type="InterPro" id="IPR013762">
    <property type="entry name" value="Integrase-like_cat_sf"/>
</dbReference>
<proteinExistence type="predicted"/>
<feature type="domain" description="Tyr recombinase" evidence="2">
    <location>
        <begin position="170"/>
        <end position="380"/>
    </location>
</feature>
<dbReference type="AlphaFoldDB" id="A0A0G9H594"/>
<organism evidence="3 4">
    <name type="scientific">Dyella japonica DSM 16301</name>
    <dbReference type="NCBI Taxonomy" id="1440762"/>
    <lineage>
        <taxon>Bacteria</taxon>
        <taxon>Pseudomonadati</taxon>
        <taxon>Pseudomonadota</taxon>
        <taxon>Gammaproteobacteria</taxon>
        <taxon>Lysobacterales</taxon>
        <taxon>Rhodanobacteraceae</taxon>
        <taxon>Dyella</taxon>
    </lineage>
</organism>
<dbReference type="InterPro" id="IPR011010">
    <property type="entry name" value="DNA_brk_join_enz"/>
</dbReference>
<comment type="caution">
    <text evidence="3">The sequence shown here is derived from an EMBL/GenBank/DDBJ whole genome shotgun (WGS) entry which is preliminary data.</text>
</comment>
<dbReference type="PROSITE" id="PS51898">
    <property type="entry name" value="TYR_RECOMBINASE"/>
    <property type="match status" value="1"/>
</dbReference>
<keyword evidence="1" id="KW-0233">DNA recombination</keyword>
<evidence type="ECO:0000313" key="4">
    <source>
        <dbReference type="Proteomes" id="UP000035481"/>
    </source>
</evidence>
<reference evidence="3 4" key="1">
    <citation type="journal article" date="2015" name="Antonie Van Leeuwenhoek">
        <title>A phylogenomic and molecular marker based taxonomic framework for the order Xanthomonadales: proposal to transfer the families Algiphilaceae and Solimonadaceae to the order Nevskiales ord. nov. and to create a new family within the order Xanthomonadales, the family Rhodanobacteraceae fam. nov., containing the genus Rhodanobacter and its closest relatives.</title>
        <authorList>
            <person name="Naushad S."/>
            <person name="Adeolu M."/>
            <person name="Wong S."/>
            <person name="Sohail M."/>
            <person name="Schellhorn H.E."/>
            <person name="Gupta R.S."/>
        </authorList>
    </citation>
    <scope>NUCLEOTIDE SEQUENCE [LARGE SCALE GENOMIC DNA]</scope>
    <source>
        <strain evidence="3 4">DSM 16301</strain>
    </source>
</reference>
<dbReference type="STRING" id="1440762.Y882_07510"/>
<sequence>MGTDAWVLRRDAVDEHTVFWHLTDAKGGTVWPFLNYMIALVDGQQLNVKTVEGRAYALAKWYRYLAQERIDVLDADDRVLCMFRDAMLERESANRSGNAQARRRTINLDLRNIYLYYAWLQRDPVYGRRRLLGAQGCQITSALLENHSTAVGGRRRYPLTFRQAGERSKHRLNFVPGETHRAELTEYFYDRFSPELARRNCLLFALAWHIGWRRGSILSLTVDDFSLEQWQGEGSLDVQPSVQKFGYSNIFSVPEAIVHDVRTYLATERAALIARTGSHSQAIFLNERTGQPLTARAVSMLFSRARVALRWPKGAGLHAWRRGFTNAYVEREIDARLELGLDTGGEAIAMSVAHALGQQSLASQAAYIRDAQRRLRGSITFRDKEEHARLADENARLRAQVATLMNKITDKTRIP</sequence>
<evidence type="ECO:0000313" key="3">
    <source>
        <dbReference type="EMBL" id="KLD64399.1"/>
    </source>
</evidence>
<protein>
    <recommendedName>
        <fullName evidence="2">Tyr recombinase domain-containing protein</fullName>
    </recommendedName>
</protein>
<evidence type="ECO:0000256" key="1">
    <source>
        <dbReference type="ARBA" id="ARBA00023172"/>
    </source>
</evidence>
<evidence type="ECO:0000259" key="2">
    <source>
        <dbReference type="PROSITE" id="PS51898"/>
    </source>
</evidence>
<dbReference type="SUPFAM" id="SSF56349">
    <property type="entry name" value="DNA breaking-rejoining enzymes"/>
    <property type="match status" value="1"/>
</dbReference>
<dbReference type="InterPro" id="IPR002104">
    <property type="entry name" value="Integrase_catalytic"/>
</dbReference>